<organism evidence="1 2">
    <name type="scientific">Reticulomyxa filosa</name>
    <dbReference type="NCBI Taxonomy" id="46433"/>
    <lineage>
        <taxon>Eukaryota</taxon>
        <taxon>Sar</taxon>
        <taxon>Rhizaria</taxon>
        <taxon>Retaria</taxon>
        <taxon>Foraminifera</taxon>
        <taxon>Monothalamids</taxon>
        <taxon>Reticulomyxidae</taxon>
        <taxon>Reticulomyxa</taxon>
    </lineage>
</organism>
<evidence type="ECO:0000313" key="1">
    <source>
        <dbReference type="EMBL" id="ETO07090.1"/>
    </source>
</evidence>
<keyword evidence="2" id="KW-1185">Reference proteome</keyword>
<evidence type="ECO:0000313" key="2">
    <source>
        <dbReference type="Proteomes" id="UP000023152"/>
    </source>
</evidence>
<sequence>MSNIIDLTSDSEPESKVIEFSPANTWASDTYNLQKIEFYHEMSNLLNWISYQWALILVLKKLNQRSEIFSIESTLGISMRSITELNKIQRQQTEVVTAIIKVLNYMKLRPYNGPACTIRDMLGINLKNMEQKYMWSKPEALETATLVYFIEKDYDYIGRVSARHYNPCNLLEVGKKYVPEDDEIEEYALVNNIRVESINIHSYKEWEIDNTQKLLNIIKEYKYKTIRLYSPRISEVATLYIISRITDRTTHYQATKKMEIYYIKKEYITKKEEFERNINDWKKWELIVKAAEQENKEKTKKEIKQKLIKDKIRIIGVSDKVQDEIDLELLYFLSRGAKYAPHKWIEKEERIKEKVDNIMIRFELDEKQ</sequence>
<dbReference type="EMBL" id="ASPP01026519">
    <property type="protein sequence ID" value="ETO07090.1"/>
    <property type="molecule type" value="Genomic_DNA"/>
</dbReference>
<dbReference type="Proteomes" id="UP000023152">
    <property type="component" value="Unassembled WGS sequence"/>
</dbReference>
<comment type="caution">
    <text evidence="1">The sequence shown here is derived from an EMBL/GenBank/DDBJ whole genome shotgun (WGS) entry which is preliminary data.</text>
</comment>
<proteinExistence type="predicted"/>
<protein>
    <submittedName>
        <fullName evidence="1">Uncharacterized protein</fullName>
    </submittedName>
</protein>
<name>X6M276_RETFI</name>
<accession>X6M276</accession>
<reference evidence="1 2" key="1">
    <citation type="journal article" date="2013" name="Curr. Biol.">
        <title>The Genome of the Foraminiferan Reticulomyxa filosa.</title>
        <authorList>
            <person name="Glockner G."/>
            <person name="Hulsmann N."/>
            <person name="Schleicher M."/>
            <person name="Noegel A.A."/>
            <person name="Eichinger L."/>
            <person name="Gallinger C."/>
            <person name="Pawlowski J."/>
            <person name="Sierra R."/>
            <person name="Euteneuer U."/>
            <person name="Pillet L."/>
            <person name="Moustafa A."/>
            <person name="Platzer M."/>
            <person name="Groth M."/>
            <person name="Szafranski K."/>
            <person name="Schliwa M."/>
        </authorList>
    </citation>
    <scope>NUCLEOTIDE SEQUENCE [LARGE SCALE GENOMIC DNA]</scope>
</reference>
<gene>
    <name evidence="1" type="ORF">RFI_30301</name>
</gene>
<dbReference type="AlphaFoldDB" id="X6M276"/>